<dbReference type="GO" id="GO:0008270">
    <property type="term" value="F:zinc ion binding"/>
    <property type="evidence" value="ECO:0007669"/>
    <property type="project" value="UniProtKB-KW"/>
</dbReference>
<organism evidence="10 11">
    <name type="scientific">Pseudomicrostroma glucosiphilum</name>
    <dbReference type="NCBI Taxonomy" id="1684307"/>
    <lineage>
        <taxon>Eukaryota</taxon>
        <taxon>Fungi</taxon>
        <taxon>Dikarya</taxon>
        <taxon>Basidiomycota</taxon>
        <taxon>Ustilaginomycotina</taxon>
        <taxon>Exobasidiomycetes</taxon>
        <taxon>Microstromatales</taxon>
        <taxon>Microstromatales incertae sedis</taxon>
        <taxon>Pseudomicrostroma</taxon>
    </lineage>
</organism>
<feature type="compositionally biased region" description="Pro residues" evidence="7">
    <location>
        <begin position="144"/>
        <end position="172"/>
    </location>
</feature>
<accession>A0A316UFL1</accession>
<dbReference type="PANTHER" id="PTHR23215">
    <property type="entry name" value="ZINC FINGER PROTEIN 207"/>
    <property type="match status" value="1"/>
</dbReference>
<comment type="subcellular location">
    <subcellularLocation>
        <location evidence="1">Nucleus</location>
    </subcellularLocation>
</comment>
<evidence type="ECO:0000259" key="8">
    <source>
        <dbReference type="PROSITE" id="PS50157"/>
    </source>
</evidence>
<feature type="region of interest" description="Disordered" evidence="7">
    <location>
        <begin position="98"/>
        <end position="172"/>
    </location>
</feature>
<evidence type="ECO:0000259" key="9">
    <source>
        <dbReference type="PROSITE" id="PS50808"/>
    </source>
</evidence>
<dbReference type="PROSITE" id="PS00028">
    <property type="entry name" value="ZINC_FINGER_C2H2_1"/>
    <property type="match status" value="1"/>
</dbReference>
<feature type="domain" description="C2H2-type" evidence="8">
    <location>
        <begin position="36"/>
        <end position="64"/>
    </location>
</feature>
<dbReference type="InterPro" id="IPR013087">
    <property type="entry name" value="Znf_C2H2_type"/>
</dbReference>
<feature type="domain" description="BED-type" evidence="9">
    <location>
        <begin position="7"/>
        <end position="66"/>
    </location>
</feature>
<dbReference type="InterPro" id="IPR036236">
    <property type="entry name" value="Znf_C2H2_sf"/>
</dbReference>
<dbReference type="PROSITE" id="PS50157">
    <property type="entry name" value="ZINC_FINGER_C2H2_2"/>
    <property type="match status" value="1"/>
</dbReference>
<dbReference type="PROSITE" id="PS50808">
    <property type="entry name" value="ZF_BED"/>
    <property type="match status" value="1"/>
</dbReference>
<dbReference type="PANTHER" id="PTHR23215:SF0">
    <property type="entry name" value="BUB3-INTERACTING AND GLEBS MOTIF-CONTAINING PROTEIN ZNF207"/>
    <property type="match status" value="1"/>
</dbReference>
<evidence type="ECO:0000256" key="6">
    <source>
        <dbReference type="PROSITE-ProRule" id="PRU00042"/>
    </source>
</evidence>
<keyword evidence="4" id="KW-0862">Zinc</keyword>
<dbReference type="AlphaFoldDB" id="A0A316UFL1"/>
<sequence>MAKKKKAPQLEAWCWYCDREFEDDKVLLQHQKAKHYKCSYCPRRLNTAGGLTVHLHQVHKAEPTKIENALPGRESFDIEIYGMVGVPEADLAEWRSRRANNGNMGGGPSGQPGTKRQKVENVALTPDQLKAQLEAHKALMSGQAPPPGSVPPQFGAPPAGPPPPFAPGYPNQ</sequence>
<dbReference type="EMBL" id="KZ819321">
    <property type="protein sequence ID" value="PWN24010.1"/>
    <property type="molecule type" value="Genomic_DNA"/>
</dbReference>
<dbReference type="GO" id="GO:0003677">
    <property type="term" value="F:DNA binding"/>
    <property type="evidence" value="ECO:0007669"/>
    <property type="project" value="InterPro"/>
</dbReference>
<dbReference type="InterPro" id="IPR003656">
    <property type="entry name" value="Znf_BED"/>
</dbReference>
<dbReference type="SUPFAM" id="SSF57667">
    <property type="entry name" value="beta-beta-alpha zinc fingers"/>
    <property type="match status" value="1"/>
</dbReference>
<evidence type="ECO:0000256" key="3">
    <source>
        <dbReference type="ARBA" id="ARBA00022771"/>
    </source>
</evidence>
<proteinExistence type="predicted"/>
<keyword evidence="11" id="KW-1185">Reference proteome</keyword>
<dbReference type="Proteomes" id="UP000245942">
    <property type="component" value="Unassembled WGS sequence"/>
</dbReference>
<dbReference type="RefSeq" id="XP_025351170.1">
    <property type="nucleotide sequence ID" value="XM_025490090.1"/>
</dbReference>
<dbReference type="GO" id="GO:0005634">
    <property type="term" value="C:nucleus"/>
    <property type="evidence" value="ECO:0007669"/>
    <property type="project" value="UniProtKB-SubCell"/>
</dbReference>
<evidence type="ECO:0008006" key="12">
    <source>
        <dbReference type="Google" id="ProtNLM"/>
    </source>
</evidence>
<protein>
    <recommendedName>
        <fullName evidence="12">C2H2-type domain-containing protein</fullName>
    </recommendedName>
</protein>
<reference evidence="10 11" key="1">
    <citation type="journal article" date="2018" name="Mol. Biol. Evol.">
        <title>Broad Genomic Sampling Reveals a Smut Pathogenic Ancestry of the Fungal Clade Ustilaginomycotina.</title>
        <authorList>
            <person name="Kijpornyongpan T."/>
            <person name="Mondo S.J."/>
            <person name="Barry K."/>
            <person name="Sandor L."/>
            <person name="Lee J."/>
            <person name="Lipzen A."/>
            <person name="Pangilinan J."/>
            <person name="LaButti K."/>
            <person name="Hainaut M."/>
            <person name="Henrissat B."/>
            <person name="Grigoriev I.V."/>
            <person name="Spatafora J.W."/>
            <person name="Aime M.C."/>
        </authorList>
    </citation>
    <scope>NUCLEOTIDE SEQUENCE [LARGE SCALE GENOMIC DNA]</scope>
    <source>
        <strain evidence="10 11">MCA 4718</strain>
    </source>
</reference>
<evidence type="ECO:0000256" key="5">
    <source>
        <dbReference type="ARBA" id="ARBA00023242"/>
    </source>
</evidence>
<keyword evidence="2" id="KW-0479">Metal-binding</keyword>
<dbReference type="Gene3D" id="3.30.160.60">
    <property type="entry name" value="Classic Zinc Finger"/>
    <property type="match status" value="1"/>
</dbReference>
<keyword evidence="5" id="KW-0539">Nucleus</keyword>
<keyword evidence="3 6" id="KW-0863">Zinc-finger</keyword>
<evidence type="ECO:0000313" key="10">
    <source>
        <dbReference type="EMBL" id="PWN24010.1"/>
    </source>
</evidence>
<dbReference type="GeneID" id="37011824"/>
<gene>
    <name evidence="10" type="ORF">BCV69DRAFT_244039</name>
</gene>
<name>A0A316UFL1_9BASI</name>
<evidence type="ECO:0000256" key="1">
    <source>
        <dbReference type="ARBA" id="ARBA00004123"/>
    </source>
</evidence>
<evidence type="ECO:0000256" key="2">
    <source>
        <dbReference type="ARBA" id="ARBA00022723"/>
    </source>
</evidence>
<evidence type="ECO:0000313" key="11">
    <source>
        <dbReference type="Proteomes" id="UP000245942"/>
    </source>
</evidence>
<dbReference type="OrthoDB" id="1306014at2759"/>
<dbReference type="CDD" id="cd20908">
    <property type="entry name" value="SUF4-like"/>
    <property type="match status" value="1"/>
</dbReference>
<evidence type="ECO:0000256" key="7">
    <source>
        <dbReference type="SAM" id="MobiDB-lite"/>
    </source>
</evidence>
<dbReference type="STRING" id="1684307.A0A316UFL1"/>
<evidence type="ECO:0000256" key="4">
    <source>
        <dbReference type="ARBA" id="ARBA00022833"/>
    </source>
</evidence>
<dbReference type="SMART" id="SM00355">
    <property type="entry name" value="ZnF_C2H2"/>
    <property type="match status" value="2"/>
</dbReference>